<dbReference type="InterPro" id="IPR036875">
    <property type="entry name" value="Znf_CCHC_sf"/>
</dbReference>
<feature type="compositionally biased region" description="Basic and acidic residues" evidence="2">
    <location>
        <begin position="101"/>
        <end position="120"/>
    </location>
</feature>
<feature type="region of interest" description="Disordered" evidence="2">
    <location>
        <begin position="101"/>
        <end position="149"/>
    </location>
</feature>
<dbReference type="Pfam" id="PF14223">
    <property type="entry name" value="Retrotran_gag_2"/>
    <property type="match status" value="1"/>
</dbReference>
<feature type="region of interest" description="Disordered" evidence="2">
    <location>
        <begin position="171"/>
        <end position="191"/>
    </location>
</feature>
<evidence type="ECO:0000259" key="3">
    <source>
        <dbReference type="PROSITE" id="PS50158"/>
    </source>
</evidence>
<keyword evidence="1" id="KW-0863">Zinc-finger</keyword>
<evidence type="ECO:0000313" key="5">
    <source>
        <dbReference type="RefSeq" id="XP_014499020.1"/>
    </source>
</evidence>
<dbReference type="RefSeq" id="XP_014499020.1">
    <property type="nucleotide sequence ID" value="XM_014643534.1"/>
</dbReference>
<dbReference type="InterPro" id="IPR001878">
    <property type="entry name" value="Znf_CCHC"/>
</dbReference>
<dbReference type="KEGG" id="vra:106760102"/>
<evidence type="ECO:0000313" key="4">
    <source>
        <dbReference type="Proteomes" id="UP000087766"/>
    </source>
</evidence>
<accession>A0A1S3TZ17</accession>
<keyword evidence="4" id="KW-1185">Reference proteome</keyword>
<name>A0A1S3TZ17_VIGRR</name>
<dbReference type="GO" id="GO:0008270">
    <property type="term" value="F:zinc ion binding"/>
    <property type="evidence" value="ECO:0007669"/>
    <property type="project" value="UniProtKB-KW"/>
</dbReference>
<reference evidence="4" key="1">
    <citation type="journal article" date="2014" name="Nat. Commun.">
        <title>Genome sequence of mungbean and insights into evolution within Vigna species.</title>
        <authorList>
            <person name="Kang Y.J."/>
            <person name="Kim S.K."/>
            <person name="Kim M.Y."/>
            <person name="Lestari P."/>
            <person name="Kim K.H."/>
            <person name="Ha B.K."/>
            <person name="Jun T.H."/>
            <person name="Hwang W.J."/>
            <person name="Lee T."/>
            <person name="Lee J."/>
            <person name="Shim S."/>
            <person name="Yoon M.Y."/>
            <person name="Jang Y.E."/>
            <person name="Han K.S."/>
            <person name="Taeprayoon P."/>
            <person name="Yoon N."/>
            <person name="Somta P."/>
            <person name="Tanya P."/>
            <person name="Kim K.S."/>
            <person name="Gwag J.G."/>
            <person name="Moon J.K."/>
            <person name="Lee Y.H."/>
            <person name="Park B.S."/>
            <person name="Bombarely A."/>
            <person name="Doyle J.J."/>
            <person name="Jackson S.A."/>
            <person name="Schafleitner R."/>
            <person name="Srinives P."/>
            <person name="Varshney R.K."/>
            <person name="Lee S.H."/>
        </authorList>
    </citation>
    <scope>NUCLEOTIDE SEQUENCE [LARGE SCALE GENOMIC DNA]</scope>
    <source>
        <strain evidence="4">cv. VC1973A</strain>
    </source>
</reference>
<keyword evidence="1" id="KW-0479">Metal-binding</keyword>
<evidence type="ECO:0000256" key="2">
    <source>
        <dbReference type="SAM" id="MobiDB-lite"/>
    </source>
</evidence>
<dbReference type="OrthoDB" id="1435561at2759"/>
<dbReference type="Gene3D" id="4.10.60.10">
    <property type="entry name" value="Zinc finger, CCHC-type"/>
    <property type="match status" value="1"/>
</dbReference>
<feature type="compositionally biased region" description="Basic residues" evidence="2">
    <location>
        <begin position="136"/>
        <end position="147"/>
    </location>
</feature>
<keyword evidence="1" id="KW-0862">Zinc</keyword>
<dbReference type="SUPFAM" id="SSF57756">
    <property type="entry name" value="Retrovirus zinc finger-like domains"/>
    <property type="match status" value="1"/>
</dbReference>
<gene>
    <name evidence="5" type="primary">LOC106760102</name>
</gene>
<dbReference type="AlphaFoldDB" id="A0A1S3TZ17"/>
<dbReference type="PANTHER" id="PTHR35317:SF35">
    <property type="entry name" value="DUF4219 DOMAIN-CONTAINING PROTEIN"/>
    <property type="match status" value="1"/>
</dbReference>
<dbReference type="Proteomes" id="UP000087766">
    <property type="component" value="Chromosome 1"/>
</dbReference>
<proteinExistence type="predicted"/>
<organism evidence="4 5">
    <name type="scientific">Vigna radiata var. radiata</name>
    <name type="common">Mung bean</name>
    <name type="synonym">Phaseolus aureus</name>
    <dbReference type="NCBI Taxonomy" id="3916"/>
    <lineage>
        <taxon>Eukaryota</taxon>
        <taxon>Viridiplantae</taxon>
        <taxon>Streptophyta</taxon>
        <taxon>Embryophyta</taxon>
        <taxon>Tracheophyta</taxon>
        <taxon>Spermatophyta</taxon>
        <taxon>Magnoliopsida</taxon>
        <taxon>eudicotyledons</taxon>
        <taxon>Gunneridae</taxon>
        <taxon>Pentapetalae</taxon>
        <taxon>rosids</taxon>
        <taxon>fabids</taxon>
        <taxon>Fabales</taxon>
        <taxon>Fabaceae</taxon>
        <taxon>Papilionoideae</taxon>
        <taxon>50 kb inversion clade</taxon>
        <taxon>NPAAA clade</taxon>
        <taxon>indigoferoid/millettioid clade</taxon>
        <taxon>Phaseoleae</taxon>
        <taxon>Vigna</taxon>
    </lineage>
</organism>
<evidence type="ECO:0000256" key="1">
    <source>
        <dbReference type="PROSITE-ProRule" id="PRU00047"/>
    </source>
</evidence>
<feature type="domain" description="CCHC-type" evidence="3">
    <location>
        <begin position="152"/>
        <end position="165"/>
    </location>
</feature>
<dbReference type="PANTHER" id="PTHR35317">
    <property type="entry name" value="OS04G0629600 PROTEIN"/>
    <property type="match status" value="1"/>
</dbReference>
<dbReference type="GeneID" id="106760102"/>
<dbReference type="GO" id="GO:0003676">
    <property type="term" value="F:nucleic acid binding"/>
    <property type="evidence" value="ECO:0007669"/>
    <property type="project" value="InterPro"/>
</dbReference>
<sequence>MEEGDRVGDFFSQILTIANQMKTCGEAITNTMIIEKIMRSLQLMFDHIVVAIEESRDLGKLKIEELQSSLEAYEMRMRERNSVKRDDQALKVKHVKVEEKKKSKKWEGKSRKGKWKKEGSGDTEEPDERSGSTEKKHFKKGSKKKDKRNTECFNCHKYGHFASECFLEKANQKNSSTKEKEAHVVQEDSDTEMLTLMGMTTTECAKPVNKN</sequence>
<reference evidence="5" key="2">
    <citation type="submission" date="2025-08" db="UniProtKB">
        <authorList>
            <consortium name="RefSeq"/>
        </authorList>
    </citation>
    <scope>IDENTIFICATION</scope>
    <source>
        <tissue evidence="5">Leaf</tissue>
    </source>
</reference>
<protein>
    <submittedName>
        <fullName evidence="5">Uncharacterized protein LOC106760102</fullName>
    </submittedName>
</protein>
<dbReference type="PROSITE" id="PS50158">
    <property type="entry name" value="ZF_CCHC"/>
    <property type="match status" value="1"/>
</dbReference>
<feature type="compositionally biased region" description="Basic and acidic residues" evidence="2">
    <location>
        <begin position="171"/>
        <end position="186"/>
    </location>
</feature>